<proteinExistence type="predicted"/>
<dbReference type="OrthoDB" id="444265at2759"/>
<dbReference type="AlphaFoldDB" id="A0A5N6JX54"/>
<reference evidence="1 2" key="1">
    <citation type="submission" date="2019-06" db="EMBL/GenBank/DDBJ databases">
        <title>Genome Sequence of the Brown Rot Fungal Pathogen Monilinia laxa.</title>
        <authorList>
            <person name="De Miccolis Angelini R.M."/>
            <person name="Landi L."/>
            <person name="Abate D."/>
            <person name="Pollastro S."/>
            <person name="Romanazzi G."/>
            <person name="Faretra F."/>
        </authorList>
    </citation>
    <scope>NUCLEOTIDE SEQUENCE [LARGE SCALE GENOMIC DNA]</scope>
    <source>
        <strain evidence="1 2">Mlax316</strain>
    </source>
</reference>
<organism evidence="1 2">
    <name type="scientific">Monilinia laxa</name>
    <name type="common">Brown rot fungus</name>
    <name type="synonym">Sclerotinia laxa</name>
    <dbReference type="NCBI Taxonomy" id="61186"/>
    <lineage>
        <taxon>Eukaryota</taxon>
        <taxon>Fungi</taxon>
        <taxon>Dikarya</taxon>
        <taxon>Ascomycota</taxon>
        <taxon>Pezizomycotina</taxon>
        <taxon>Leotiomycetes</taxon>
        <taxon>Helotiales</taxon>
        <taxon>Sclerotiniaceae</taxon>
        <taxon>Monilinia</taxon>
    </lineage>
</organism>
<sequence length="182" mass="21461">MLPISRVSFIVTEIQNPLVKRKEVYLGKRFFTKAHTELFPPQKVTPYYFATSFEAQNKALQFAERDLKAIALINPNNRGLYTALNIARFSKPILDLILKMFKEMDLREEFDQMVRILYDYLGRYCTYSFLEELRVWMESPYDELEQWDRNAKYFVINGLPLLLGTITEFPVLIQEIGSPNID</sequence>
<evidence type="ECO:0000313" key="1">
    <source>
        <dbReference type="EMBL" id="KAB8293467.1"/>
    </source>
</evidence>
<protein>
    <submittedName>
        <fullName evidence="1">Uncharacterized protein</fullName>
    </submittedName>
</protein>
<name>A0A5N6JX54_MONLA</name>
<dbReference type="EMBL" id="VIGI01000012">
    <property type="protein sequence ID" value="KAB8293467.1"/>
    <property type="molecule type" value="Genomic_DNA"/>
</dbReference>
<comment type="caution">
    <text evidence="1">The sequence shown here is derived from an EMBL/GenBank/DDBJ whole genome shotgun (WGS) entry which is preliminary data.</text>
</comment>
<keyword evidence="2" id="KW-1185">Reference proteome</keyword>
<gene>
    <name evidence="1" type="ORF">EYC80_007777</name>
</gene>
<dbReference type="Proteomes" id="UP000326757">
    <property type="component" value="Unassembled WGS sequence"/>
</dbReference>
<evidence type="ECO:0000313" key="2">
    <source>
        <dbReference type="Proteomes" id="UP000326757"/>
    </source>
</evidence>
<accession>A0A5N6JX54</accession>